<keyword evidence="4 6" id="KW-1133">Transmembrane helix</keyword>
<keyword evidence="3 6" id="KW-0812">Transmembrane</keyword>
<evidence type="ECO:0000256" key="3">
    <source>
        <dbReference type="ARBA" id="ARBA00022692"/>
    </source>
</evidence>
<feature type="transmembrane region" description="Helical" evidence="6">
    <location>
        <begin position="84"/>
        <end position="108"/>
    </location>
</feature>
<keyword evidence="2" id="KW-1003">Cell membrane</keyword>
<organism evidence="7">
    <name type="scientific">marine metagenome</name>
    <dbReference type="NCBI Taxonomy" id="408172"/>
    <lineage>
        <taxon>unclassified sequences</taxon>
        <taxon>metagenomes</taxon>
        <taxon>ecological metagenomes</taxon>
    </lineage>
</organism>
<feature type="non-terminal residue" evidence="7">
    <location>
        <position position="279"/>
    </location>
</feature>
<proteinExistence type="predicted"/>
<evidence type="ECO:0000256" key="6">
    <source>
        <dbReference type="SAM" id="Phobius"/>
    </source>
</evidence>
<evidence type="ECO:0000256" key="2">
    <source>
        <dbReference type="ARBA" id="ARBA00022475"/>
    </source>
</evidence>
<dbReference type="GO" id="GO:0005886">
    <property type="term" value="C:plasma membrane"/>
    <property type="evidence" value="ECO:0007669"/>
    <property type="project" value="UniProtKB-SubCell"/>
</dbReference>
<protein>
    <recommendedName>
        <fullName evidence="8">Polysaccharide biosynthesis protein C-terminal domain-containing protein</fullName>
    </recommendedName>
</protein>
<evidence type="ECO:0000313" key="7">
    <source>
        <dbReference type="EMBL" id="SVC21603.1"/>
    </source>
</evidence>
<sequence>MINSLKRLLSHSALYGLSDVLGRSVAFILVPIYTNVLTTADYGNVTLIYAFIALMNVLFAYGMESAFLRYYLIDKSRKAQVLSTGYLTIIFTSVGFTGVVFLFAPQIGSIISLSGSFSDYVKLAAIVLGLDALNIIPFARLRGEGRVALFATLKLAKVMLELGGNIWLVVYLDMGVKGILISNIAGSGLACLVLSILTARHLAAGWSRQRMKELLKFALPYIPAAGAVITIEMIDRFMIERMMGADSVGVYSSARKLGVGMLLFVNVFRLAWQPFFLET</sequence>
<dbReference type="Pfam" id="PF13440">
    <property type="entry name" value="Polysacc_synt_3"/>
    <property type="match status" value="1"/>
</dbReference>
<dbReference type="EMBL" id="UINC01079524">
    <property type="protein sequence ID" value="SVC21603.1"/>
    <property type="molecule type" value="Genomic_DNA"/>
</dbReference>
<evidence type="ECO:0000256" key="4">
    <source>
        <dbReference type="ARBA" id="ARBA00022989"/>
    </source>
</evidence>
<feature type="transmembrane region" description="Helical" evidence="6">
    <location>
        <begin position="214"/>
        <end position="234"/>
    </location>
</feature>
<evidence type="ECO:0000256" key="5">
    <source>
        <dbReference type="ARBA" id="ARBA00023136"/>
    </source>
</evidence>
<feature type="transmembrane region" description="Helical" evidence="6">
    <location>
        <begin position="46"/>
        <end position="72"/>
    </location>
</feature>
<name>A0A382KDL3_9ZZZZ</name>
<dbReference type="InterPro" id="IPR050833">
    <property type="entry name" value="Poly_Biosynth_Transport"/>
</dbReference>
<gene>
    <name evidence="7" type="ORF">METZ01_LOCUS274457</name>
</gene>
<evidence type="ECO:0000256" key="1">
    <source>
        <dbReference type="ARBA" id="ARBA00004651"/>
    </source>
</evidence>
<comment type="subcellular location">
    <subcellularLocation>
        <location evidence="1">Cell membrane</location>
        <topology evidence="1">Multi-pass membrane protein</topology>
    </subcellularLocation>
</comment>
<evidence type="ECO:0008006" key="8">
    <source>
        <dbReference type="Google" id="ProtNLM"/>
    </source>
</evidence>
<reference evidence="7" key="1">
    <citation type="submission" date="2018-05" db="EMBL/GenBank/DDBJ databases">
        <authorList>
            <person name="Lanie J.A."/>
            <person name="Ng W.-L."/>
            <person name="Kazmierczak K.M."/>
            <person name="Andrzejewski T.M."/>
            <person name="Davidsen T.M."/>
            <person name="Wayne K.J."/>
            <person name="Tettelin H."/>
            <person name="Glass J.I."/>
            <person name="Rusch D."/>
            <person name="Podicherti R."/>
            <person name="Tsui H.-C.T."/>
            <person name="Winkler M.E."/>
        </authorList>
    </citation>
    <scope>NUCLEOTIDE SEQUENCE</scope>
</reference>
<feature type="transmembrane region" description="Helical" evidence="6">
    <location>
        <begin position="120"/>
        <end position="139"/>
    </location>
</feature>
<accession>A0A382KDL3</accession>
<dbReference type="AlphaFoldDB" id="A0A382KDL3"/>
<feature type="transmembrane region" description="Helical" evidence="6">
    <location>
        <begin position="12"/>
        <end position="34"/>
    </location>
</feature>
<dbReference type="PANTHER" id="PTHR30250">
    <property type="entry name" value="PST FAMILY PREDICTED COLANIC ACID TRANSPORTER"/>
    <property type="match status" value="1"/>
</dbReference>
<feature type="transmembrane region" description="Helical" evidence="6">
    <location>
        <begin position="178"/>
        <end position="202"/>
    </location>
</feature>
<dbReference type="PANTHER" id="PTHR30250:SF11">
    <property type="entry name" value="O-ANTIGEN TRANSPORTER-RELATED"/>
    <property type="match status" value="1"/>
</dbReference>
<feature type="transmembrane region" description="Helical" evidence="6">
    <location>
        <begin position="151"/>
        <end position="172"/>
    </location>
</feature>
<keyword evidence="5 6" id="KW-0472">Membrane</keyword>